<organism evidence="1 2">
    <name type="scientific">Eretmocerus hayati</name>
    <dbReference type="NCBI Taxonomy" id="131215"/>
    <lineage>
        <taxon>Eukaryota</taxon>
        <taxon>Metazoa</taxon>
        <taxon>Ecdysozoa</taxon>
        <taxon>Arthropoda</taxon>
        <taxon>Hexapoda</taxon>
        <taxon>Insecta</taxon>
        <taxon>Pterygota</taxon>
        <taxon>Neoptera</taxon>
        <taxon>Endopterygota</taxon>
        <taxon>Hymenoptera</taxon>
        <taxon>Apocrita</taxon>
        <taxon>Proctotrupomorpha</taxon>
        <taxon>Chalcidoidea</taxon>
        <taxon>Aphelinidae</taxon>
        <taxon>Aphelininae</taxon>
        <taxon>Eretmocerus</taxon>
    </lineage>
</organism>
<gene>
    <name evidence="1" type="ORF">QAD02_013449</name>
</gene>
<keyword evidence="2" id="KW-1185">Reference proteome</keyword>
<dbReference type="Proteomes" id="UP001239111">
    <property type="component" value="Chromosome 2"/>
</dbReference>
<dbReference type="EMBL" id="CM056742">
    <property type="protein sequence ID" value="KAJ8677662.1"/>
    <property type="molecule type" value="Genomic_DNA"/>
</dbReference>
<accession>A0ACC2P2Q4</accession>
<proteinExistence type="predicted"/>
<comment type="caution">
    <text evidence="1">The sequence shown here is derived from an EMBL/GenBank/DDBJ whole genome shotgun (WGS) entry which is preliminary data.</text>
</comment>
<evidence type="ECO:0000313" key="2">
    <source>
        <dbReference type="Proteomes" id="UP001239111"/>
    </source>
</evidence>
<sequence>MEAHKSTKATPGTECVICEKTVKRDELPQQCAECASLAYLICVPSAKSSSSKYKCPSCVSRNSLQVEIVKSSGNSVFPLSADLSSVQRRRIHSEGNSTHTPSTALLSIADASRISSNSESGVKRIASPPSPSVARDTKLHRRDTDTDNSLESPHTSSADNTFESTDTQIDMGNKKNDDASPSYFANFLERFDERMDGVDSSIQQLDTKISERVNHIESQPTNIQQDVRHVVQNNALIDSAEILVCGLPKQMNMSTDNIISHLFSVLEIPHFANFIISVREWKSPDLSFRKNTGNDPNDRNPDTSSTTTTNPNFYSLVI</sequence>
<evidence type="ECO:0000313" key="1">
    <source>
        <dbReference type="EMBL" id="KAJ8677662.1"/>
    </source>
</evidence>
<name>A0ACC2P2Q4_9HYME</name>
<reference evidence="1" key="1">
    <citation type="submission" date="2023-04" db="EMBL/GenBank/DDBJ databases">
        <title>A chromosome-level genome assembly of the parasitoid wasp Eretmocerus hayati.</title>
        <authorList>
            <person name="Zhong Y."/>
            <person name="Liu S."/>
            <person name="Liu Y."/>
        </authorList>
    </citation>
    <scope>NUCLEOTIDE SEQUENCE</scope>
    <source>
        <strain evidence="1">ZJU_SS_LIU_2023</strain>
    </source>
</reference>
<protein>
    <submittedName>
        <fullName evidence="1">Uncharacterized protein</fullName>
    </submittedName>
</protein>